<comment type="similarity">
    <text evidence="1 2">Belongs to the TIFY/JAZ family.</text>
</comment>
<accession>A0AAW1JKX1</accession>
<evidence type="ECO:0000259" key="4">
    <source>
        <dbReference type="PROSITE" id="PS51320"/>
    </source>
</evidence>
<dbReference type="InterPro" id="IPR018467">
    <property type="entry name" value="CCT_CS"/>
</dbReference>
<dbReference type="PANTHER" id="PTHR33077:SF140">
    <property type="entry name" value="PROTEIN TIFY 10B"/>
    <property type="match status" value="1"/>
</dbReference>
<dbReference type="SMART" id="SM00979">
    <property type="entry name" value="TIFY"/>
    <property type="match status" value="1"/>
</dbReference>
<dbReference type="GO" id="GO:0009611">
    <property type="term" value="P:response to wounding"/>
    <property type="evidence" value="ECO:0007669"/>
    <property type="project" value="UniProtKB-UniRule"/>
</dbReference>
<feature type="domain" description="Tify" evidence="4">
    <location>
        <begin position="90"/>
        <end position="125"/>
    </location>
</feature>
<dbReference type="Pfam" id="PF09425">
    <property type="entry name" value="Jas_motif"/>
    <property type="match status" value="1"/>
</dbReference>
<sequence>MSNSMHINDISRFTSANNMNFSQKFNLTHFVKDKRAFEFPTNFQASHDGSTMNLFPMKKAEDFNWSVGRTINLFPQISGFNSSVKKRASQEPSASQMTIFYRGQVVVFNDLPSDKAKEVMNLASSLESSLKKRKVETLHSPVSILVPSAKPSINQNPSSNSIPFQPKTKNTAMGAPNFVNNVMPKASALPQASVSNAELPIARKASLQRFLEKRKDRIVSKAPTTANESNGGIKKPWLGLNSLPIFPQKQPQE</sequence>
<comment type="domain">
    <text evidence="2">The jas domain is required for interaction with COI1.</text>
</comment>
<dbReference type="Proteomes" id="UP001443914">
    <property type="component" value="Unassembled WGS sequence"/>
</dbReference>
<evidence type="ECO:0000313" key="6">
    <source>
        <dbReference type="Proteomes" id="UP001443914"/>
    </source>
</evidence>
<keyword evidence="2" id="KW-0539">Nucleus</keyword>
<dbReference type="Pfam" id="PF06200">
    <property type="entry name" value="tify"/>
    <property type="match status" value="1"/>
</dbReference>
<feature type="region of interest" description="Disordered" evidence="3">
    <location>
        <begin position="221"/>
        <end position="253"/>
    </location>
</feature>
<dbReference type="InterPro" id="IPR010399">
    <property type="entry name" value="Tify_dom"/>
</dbReference>
<reference evidence="5" key="1">
    <citation type="submission" date="2024-03" db="EMBL/GenBank/DDBJ databases">
        <title>WGS assembly of Saponaria officinalis var. Norfolk2.</title>
        <authorList>
            <person name="Jenkins J."/>
            <person name="Shu S."/>
            <person name="Grimwood J."/>
            <person name="Barry K."/>
            <person name="Goodstein D."/>
            <person name="Schmutz J."/>
            <person name="Leebens-Mack J."/>
            <person name="Osbourn A."/>
        </authorList>
    </citation>
    <scope>NUCLEOTIDE SEQUENCE [LARGE SCALE GENOMIC DNA]</scope>
    <source>
        <strain evidence="5">JIC</strain>
    </source>
</reference>
<evidence type="ECO:0000256" key="1">
    <source>
        <dbReference type="ARBA" id="ARBA00008614"/>
    </source>
</evidence>
<dbReference type="AlphaFoldDB" id="A0AAW1JKX1"/>
<name>A0AAW1JKX1_SAPOF</name>
<dbReference type="PANTHER" id="PTHR33077">
    <property type="entry name" value="PROTEIN TIFY 4A-RELATED-RELATED"/>
    <property type="match status" value="1"/>
</dbReference>
<keyword evidence="2" id="KW-1184">Jasmonic acid signaling pathway</keyword>
<keyword evidence="6" id="KW-1185">Reference proteome</keyword>
<evidence type="ECO:0000256" key="2">
    <source>
        <dbReference type="RuleBase" id="RU369065"/>
    </source>
</evidence>
<dbReference type="GO" id="GO:0031347">
    <property type="term" value="P:regulation of defense response"/>
    <property type="evidence" value="ECO:0007669"/>
    <property type="project" value="UniProtKB-UniRule"/>
</dbReference>
<organism evidence="5 6">
    <name type="scientific">Saponaria officinalis</name>
    <name type="common">Common soapwort</name>
    <name type="synonym">Lychnis saponaria</name>
    <dbReference type="NCBI Taxonomy" id="3572"/>
    <lineage>
        <taxon>Eukaryota</taxon>
        <taxon>Viridiplantae</taxon>
        <taxon>Streptophyta</taxon>
        <taxon>Embryophyta</taxon>
        <taxon>Tracheophyta</taxon>
        <taxon>Spermatophyta</taxon>
        <taxon>Magnoliopsida</taxon>
        <taxon>eudicotyledons</taxon>
        <taxon>Gunneridae</taxon>
        <taxon>Pentapetalae</taxon>
        <taxon>Caryophyllales</taxon>
        <taxon>Caryophyllaceae</taxon>
        <taxon>Caryophylleae</taxon>
        <taxon>Saponaria</taxon>
    </lineage>
</organism>
<protein>
    <recommendedName>
        <fullName evidence="2">Protein TIFY</fullName>
    </recommendedName>
    <alternativeName>
        <fullName evidence="2">Jasmonate ZIM domain-containing protein</fullName>
    </alternativeName>
</protein>
<dbReference type="EMBL" id="JBDFQZ010000007">
    <property type="protein sequence ID" value="KAK9705647.1"/>
    <property type="molecule type" value="Genomic_DNA"/>
</dbReference>
<dbReference type="GO" id="GO:0005634">
    <property type="term" value="C:nucleus"/>
    <property type="evidence" value="ECO:0007669"/>
    <property type="project" value="UniProtKB-SubCell"/>
</dbReference>
<proteinExistence type="inferred from homology"/>
<comment type="function">
    <text evidence="2">Repressor of jasmonate responses.</text>
</comment>
<dbReference type="GO" id="GO:2000022">
    <property type="term" value="P:regulation of jasmonic acid mediated signaling pathway"/>
    <property type="evidence" value="ECO:0007669"/>
    <property type="project" value="UniProtKB-UniRule"/>
</dbReference>
<comment type="caution">
    <text evidence="5">The sequence shown here is derived from an EMBL/GenBank/DDBJ whole genome shotgun (WGS) entry which is preliminary data.</text>
</comment>
<evidence type="ECO:0000313" key="5">
    <source>
        <dbReference type="EMBL" id="KAK9705647.1"/>
    </source>
</evidence>
<dbReference type="InterPro" id="IPR040390">
    <property type="entry name" value="TIFY/JAZ"/>
</dbReference>
<evidence type="ECO:0000256" key="3">
    <source>
        <dbReference type="SAM" id="MobiDB-lite"/>
    </source>
</evidence>
<gene>
    <name evidence="5" type="ORF">RND81_07G073200</name>
</gene>
<comment type="subcellular location">
    <subcellularLocation>
        <location evidence="2">Nucleus</location>
    </subcellularLocation>
</comment>
<dbReference type="PROSITE" id="PS51320">
    <property type="entry name" value="TIFY"/>
    <property type="match status" value="1"/>
</dbReference>